<dbReference type="GO" id="GO:0046983">
    <property type="term" value="F:protein dimerization activity"/>
    <property type="evidence" value="ECO:0007669"/>
    <property type="project" value="InterPro"/>
</dbReference>
<dbReference type="GO" id="GO:0000155">
    <property type="term" value="F:phosphorelay sensor kinase activity"/>
    <property type="evidence" value="ECO:0007669"/>
    <property type="project" value="InterPro"/>
</dbReference>
<dbReference type="AlphaFoldDB" id="A0A1W1YET6"/>
<feature type="transmembrane region" description="Helical" evidence="10">
    <location>
        <begin position="131"/>
        <end position="150"/>
    </location>
</feature>
<keyword evidence="6 12" id="KW-0418">Kinase</keyword>
<evidence type="ECO:0000256" key="1">
    <source>
        <dbReference type="ARBA" id="ARBA00000085"/>
    </source>
</evidence>
<dbReference type="Gene3D" id="3.30.565.10">
    <property type="entry name" value="Histidine kinase-like ATPase, C-terminal domain"/>
    <property type="match status" value="1"/>
</dbReference>
<keyword evidence="10" id="KW-1133">Transmembrane helix</keyword>
<name>A0A1W1YET6_9FIRM</name>
<dbReference type="GO" id="GO:0016020">
    <property type="term" value="C:membrane"/>
    <property type="evidence" value="ECO:0007669"/>
    <property type="project" value="InterPro"/>
</dbReference>
<feature type="domain" description="Signal transduction histidine kinase subgroup 3 dimerisation and phosphoacceptor" evidence="11">
    <location>
        <begin position="199"/>
        <end position="259"/>
    </location>
</feature>
<evidence type="ECO:0000256" key="2">
    <source>
        <dbReference type="ARBA" id="ARBA00012438"/>
    </source>
</evidence>
<dbReference type="OrthoDB" id="9781904at2"/>
<dbReference type="STRING" id="1122930.SAMN02745168_0381"/>
<comment type="catalytic activity">
    <reaction evidence="1">
        <text>ATP + protein L-histidine = ADP + protein N-phospho-L-histidine.</text>
        <dbReference type="EC" id="2.7.13.3"/>
    </reaction>
</comment>
<evidence type="ECO:0000256" key="3">
    <source>
        <dbReference type="ARBA" id="ARBA00022553"/>
    </source>
</evidence>
<keyword evidence="10" id="KW-0812">Transmembrane</keyword>
<feature type="coiled-coil region" evidence="9">
    <location>
        <begin position="162"/>
        <end position="196"/>
    </location>
</feature>
<evidence type="ECO:0000259" key="11">
    <source>
        <dbReference type="Pfam" id="PF07730"/>
    </source>
</evidence>
<dbReference type="InterPro" id="IPR011712">
    <property type="entry name" value="Sig_transdc_His_kin_sub3_dim/P"/>
</dbReference>
<dbReference type="SUPFAM" id="SSF55874">
    <property type="entry name" value="ATPase domain of HSP90 chaperone/DNA topoisomerase II/histidine kinase"/>
    <property type="match status" value="1"/>
</dbReference>
<keyword evidence="13" id="KW-1185">Reference proteome</keyword>
<keyword evidence="4" id="KW-0808">Transferase</keyword>
<feature type="transmembrane region" description="Helical" evidence="10">
    <location>
        <begin position="31"/>
        <end position="48"/>
    </location>
</feature>
<evidence type="ECO:0000256" key="7">
    <source>
        <dbReference type="ARBA" id="ARBA00022840"/>
    </source>
</evidence>
<dbReference type="GO" id="GO:0005524">
    <property type="term" value="F:ATP binding"/>
    <property type="evidence" value="ECO:0007669"/>
    <property type="project" value="UniProtKB-KW"/>
</dbReference>
<feature type="transmembrane region" description="Helical" evidence="10">
    <location>
        <begin position="69"/>
        <end position="90"/>
    </location>
</feature>
<evidence type="ECO:0000313" key="12">
    <source>
        <dbReference type="EMBL" id="SMC34653.1"/>
    </source>
</evidence>
<gene>
    <name evidence="12" type="ORF">SAMN02745168_0381</name>
</gene>
<keyword evidence="10" id="KW-0472">Membrane</keyword>
<dbReference type="PANTHER" id="PTHR24421:SF10">
    <property type="entry name" value="NITRATE_NITRITE SENSOR PROTEIN NARQ"/>
    <property type="match status" value="1"/>
</dbReference>
<dbReference type="Gene3D" id="1.20.5.1930">
    <property type="match status" value="1"/>
</dbReference>
<sequence length="407" mass="44807">MDDSTHRFFTWVLYIALIAGAVLLWFNEQKFPALALYAVFAAVALWFHRRYYTPEYKDPRGKFFLAAELLLALCIQYFDSTGFVELYLFIVIGDAFLAYGISFSLVFTAVSLSCYTAMLYMKIAPIGIADFWAEIDATLLACAVYVAVLINARHNIAAGKKNRLLAEDLRKKTEELEGANAELKAYALELEKTADLRAREKLLQELHDKLGHLLTTASVGVQAARVQAGIDPAAARERLDTVTQQLQTAMQSLRDVIRGGETAAENLSGFPESLLGLIGETEKRAGIRIGRSISDSAVGVLSELDAARQTFLYNALMEGLTNGIRHGGATEFQFSLSLEEPYLRFLLRDNGKGFLTLSPGFGLIKMRKNARRLEARVSLTSPGGGELEILLPVRSSAEDSAGLSESQ</sequence>
<dbReference type="EMBL" id="FWXW01000001">
    <property type="protein sequence ID" value="SMC34653.1"/>
    <property type="molecule type" value="Genomic_DNA"/>
</dbReference>
<keyword evidence="5" id="KW-0547">Nucleotide-binding</keyword>
<evidence type="ECO:0000313" key="13">
    <source>
        <dbReference type="Proteomes" id="UP000192790"/>
    </source>
</evidence>
<dbReference type="Pfam" id="PF07730">
    <property type="entry name" value="HisKA_3"/>
    <property type="match status" value="1"/>
</dbReference>
<evidence type="ECO:0000256" key="4">
    <source>
        <dbReference type="ARBA" id="ARBA00022679"/>
    </source>
</evidence>
<evidence type="ECO:0000256" key="9">
    <source>
        <dbReference type="SAM" id="Coils"/>
    </source>
</evidence>
<evidence type="ECO:0000256" key="8">
    <source>
        <dbReference type="ARBA" id="ARBA00023012"/>
    </source>
</evidence>
<dbReference type="InterPro" id="IPR036890">
    <property type="entry name" value="HATPase_C_sf"/>
</dbReference>
<proteinExistence type="predicted"/>
<evidence type="ECO:0000256" key="5">
    <source>
        <dbReference type="ARBA" id="ARBA00022741"/>
    </source>
</evidence>
<dbReference type="RefSeq" id="WP_084233032.1">
    <property type="nucleotide sequence ID" value="NZ_FWXW01000001.1"/>
</dbReference>
<keyword evidence="8" id="KW-0902">Two-component regulatory system</keyword>
<organism evidence="12 13">
    <name type="scientific">Papillibacter cinnamivorans DSM 12816</name>
    <dbReference type="NCBI Taxonomy" id="1122930"/>
    <lineage>
        <taxon>Bacteria</taxon>
        <taxon>Bacillati</taxon>
        <taxon>Bacillota</taxon>
        <taxon>Clostridia</taxon>
        <taxon>Eubacteriales</taxon>
        <taxon>Oscillospiraceae</taxon>
        <taxon>Papillibacter</taxon>
    </lineage>
</organism>
<protein>
    <recommendedName>
        <fullName evidence="2">histidine kinase</fullName>
        <ecNumber evidence="2">2.7.13.3</ecNumber>
    </recommendedName>
</protein>
<reference evidence="12 13" key="1">
    <citation type="submission" date="2017-04" db="EMBL/GenBank/DDBJ databases">
        <authorList>
            <person name="Afonso C.L."/>
            <person name="Miller P.J."/>
            <person name="Scott M.A."/>
            <person name="Spackman E."/>
            <person name="Goraichik I."/>
            <person name="Dimitrov K.M."/>
            <person name="Suarez D.L."/>
            <person name="Swayne D.E."/>
        </authorList>
    </citation>
    <scope>NUCLEOTIDE SEQUENCE [LARGE SCALE GENOMIC DNA]</scope>
    <source>
        <strain evidence="12 13">DSM 12816</strain>
    </source>
</reference>
<keyword evidence="9" id="KW-0175">Coiled coil</keyword>
<dbReference type="InterPro" id="IPR050482">
    <property type="entry name" value="Sensor_HK_TwoCompSys"/>
</dbReference>
<evidence type="ECO:0000256" key="6">
    <source>
        <dbReference type="ARBA" id="ARBA00022777"/>
    </source>
</evidence>
<feature type="transmembrane region" description="Helical" evidence="10">
    <location>
        <begin position="96"/>
        <end position="119"/>
    </location>
</feature>
<accession>A0A1W1YET6</accession>
<dbReference type="Proteomes" id="UP000192790">
    <property type="component" value="Unassembled WGS sequence"/>
</dbReference>
<dbReference type="PANTHER" id="PTHR24421">
    <property type="entry name" value="NITRATE/NITRITE SENSOR PROTEIN NARX-RELATED"/>
    <property type="match status" value="1"/>
</dbReference>
<dbReference type="EC" id="2.7.13.3" evidence="2"/>
<feature type="transmembrane region" description="Helical" evidence="10">
    <location>
        <begin position="7"/>
        <end position="25"/>
    </location>
</feature>
<keyword evidence="3" id="KW-0597">Phosphoprotein</keyword>
<evidence type="ECO:0000256" key="10">
    <source>
        <dbReference type="SAM" id="Phobius"/>
    </source>
</evidence>
<keyword evidence="7" id="KW-0067">ATP-binding</keyword>